<protein>
    <recommendedName>
        <fullName evidence="4">NnrT protein</fullName>
    </recommendedName>
</protein>
<feature type="transmembrane region" description="Helical" evidence="1">
    <location>
        <begin position="21"/>
        <end position="54"/>
    </location>
</feature>
<evidence type="ECO:0008006" key="4">
    <source>
        <dbReference type="Google" id="ProtNLM"/>
    </source>
</evidence>
<evidence type="ECO:0000313" key="2">
    <source>
        <dbReference type="EMBL" id="GGW43172.1"/>
    </source>
</evidence>
<dbReference type="AlphaFoldDB" id="A0A918MNC2"/>
<dbReference type="RefSeq" id="WP_189635115.1">
    <property type="nucleotide sequence ID" value="NZ_BMYQ01000015.1"/>
</dbReference>
<name>A0A918MNC2_9RHOB</name>
<evidence type="ECO:0000256" key="1">
    <source>
        <dbReference type="SAM" id="Phobius"/>
    </source>
</evidence>
<dbReference type="Proteomes" id="UP000628984">
    <property type="component" value="Unassembled WGS sequence"/>
</dbReference>
<proteinExistence type="predicted"/>
<reference evidence="2" key="1">
    <citation type="journal article" date="2014" name="Int. J. Syst. Evol. Microbiol.">
        <title>Complete genome sequence of Corynebacterium casei LMG S-19264T (=DSM 44701T), isolated from a smear-ripened cheese.</title>
        <authorList>
            <consortium name="US DOE Joint Genome Institute (JGI-PGF)"/>
            <person name="Walter F."/>
            <person name="Albersmeier A."/>
            <person name="Kalinowski J."/>
            <person name="Ruckert C."/>
        </authorList>
    </citation>
    <scope>NUCLEOTIDE SEQUENCE</scope>
    <source>
        <strain evidence="2">KCTC 23714</strain>
    </source>
</reference>
<sequence length="89" mass="9484">MSGTRSPSRTEPHTEGRDPSLWRLGLLLWPFATGAVAINLFLLGLIGVAIGLPALPPVTALVWSLPLGLPATWAAARWVRHLIRQGGGL</sequence>
<keyword evidence="3" id="KW-1185">Reference proteome</keyword>
<comment type="caution">
    <text evidence="2">The sequence shown here is derived from an EMBL/GenBank/DDBJ whole genome shotgun (WGS) entry which is preliminary data.</text>
</comment>
<dbReference type="EMBL" id="BMYQ01000015">
    <property type="protein sequence ID" value="GGW43172.1"/>
    <property type="molecule type" value="Genomic_DNA"/>
</dbReference>
<keyword evidence="1" id="KW-0472">Membrane</keyword>
<accession>A0A918MNC2</accession>
<reference evidence="2" key="2">
    <citation type="submission" date="2020-09" db="EMBL/GenBank/DDBJ databases">
        <authorList>
            <person name="Sun Q."/>
            <person name="Kim S."/>
        </authorList>
    </citation>
    <scope>NUCLEOTIDE SEQUENCE</scope>
    <source>
        <strain evidence="2">KCTC 23714</strain>
    </source>
</reference>
<keyword evidence="1" id="KW-1133">Transmembrane helix</keyword>
<keyword evidence="1" id="KW-0812">Transmembrane</keyword>
<organism evidence="2 3">
    <name type="scientific">Gemmobacter lanyuensis</name>
    <dbReference type="NCBI Taxonomy" id="1054497"/>
    <lineage>
        <taxon>Bacteria</taxon>
        <taxon>Pseudomonadati</taxon>
        <taxon>Pseudomonadota</taxon>
        <taxon>Alphaproteobacteria</taxon>
        <taxon>Rhodobacterales</taxon>
        <taxon>Paracoccaceae</taxon>
        <taxon>Gemmobacter</taxon>
    </lineage>
</organism>
<feature type="transmembrane region" description="Helical" evidence="1">
    <location>
        <begin position="60"/>
        <end position="79"/>
    </location>
</feature>
<gene>
    <name evidence="2" type="ORF">GCM10011452_34420</name>
</gene>
<evidence type="ECO:0000313" key="3">
    <source>
        <dbReference type="Proteomes" id="UP000628984"/>
    </source>
</evidence>